<evidence type="ECO:0000256" key="1">
    <source>
        <dbReference type="SAM" id="SignalP"/>
    </source>
</evidence>
<comment type="caution">
    <text evidence="2">The sequence shown here is derived from an EMBL/GenBank/DDBJ whole genome shotgun (WGS) entry which is preliminary data.</text>
</comment>
<proteinExistence type="predicted"/>
<feature type="signal peptide" evidence="1">
    <location>
        <begin position="1"/>
        <end position="27"/>
    </location>
</feature>
<gene>
    <name evidence="2" type="ORF">GCM10017620_21940</name>
</gene>
<keyword evidence="3" id="KW-1185">Reference proteome</keyword>
<reference evidence="2" key="2">
    <citation type="submission" date="2023-01" db="EMBL/GenBank/DDBJ databases">
        <authorList>
            <person name="Sun Q."/>
            <person name="Evtushenko L."/>
        </authorList>
    </citation>
    <scope>NUCLEOTIDE SEQUENCE</scope>
    <source>
        <strain evidence="2">VKM B-1499</strain>
    </source>
</reference>
<sequence>MARMLNLVRVAVSLLLTVPLTSCLTMAAYQRASEERTFDRFREPDPSDQAWLRVEGFPLSGVLQMTARRTRVLPAGMGFGPEETLTCEGKPIRLIPDTPRNRWLLTEQMAWGLKDEGAWRSGPVAEWRWPESTALIREAVCGAVGAFRFDGVPDGRYFVMAKISPPAYAVIDPDEDFDIVLKPITVVGGPARSPVNIALSDDDWLSPVVRQR</sequence>
<protein>
    <submittedName>
        <fullName evidence="2">Uncharacterized protein</fullName>
    </submittedName>
</protein>
<dbReference type="Proteomes" id="UP001143509">
    <property type="component" value="Unassembled WGS sequence"/>
</dbReference>
<name>A0ABQ5T9E3_9CAUL</name>
<reference evidence="2" key="1">
    <citation type="journal article" date="2014" name="Int. J. Syst. Evol. Microbiol.">
        <title>Complete genome of a new Firmicutes species belonging to the dominant human colonic microbiota ('Ruminococcus bicirculans') reveals two chromosomes and a selective capacity to utilize plant glucans.</title>
        <authorList>
            <consortium name="NISC Comparative Sequencing Program"/>
            <person name="Wegmann U."/>
            <person name="Louis P."/>
            <person name="Goesmann A."/>
            <person name="Henrissat B."/>
            <person name="Duncan S.H."/>
            <person name="Flint H.J."/>
        </authorList>
    </citation>
    <scope>NUCLEOTIDE SEQUENCE</scope>
    <source>
        <strain evidence="2">VKM B-1499</strain>
    </source>
</reference>
<evidence type="ECO:0000313" key="3">
    <source>
        <dbReference type="Proteomes" id="UP001143509"/>
    </source>
</evidence>
<organism evidence="2 3">
    <name type="scientific">Brevundimonas intermedia</name>
    <dbReference type="NCBI Taxonomy" id="74315"/>
    <lineage>
        <taxon>Bacteria</taxon>
        <taxon>Pseudomonadati</taxon>
        <taxon>Pseudomonadota</taxon>
        <taxon>Alphaproteobacteria</taxon>
        <taxon>Caulobacterales</taxon>
        <taxon>Caulobacteraceae</taxon>
        <taxon>Brevundimonas</taxon>
    </lineage>
</organism>
<feature type="chain" id="PRO_5045633859" evidence="1">
    <location>
        <begin position="28"/>
        <end position="212"/>
    </location>
</feature>
<dbReference type="RefSeq" id="WP_271165413.1">
    <property type="nucleotide sequence ID" value="NZ_BSFD01000006.1"/>
</dbReference>
<keyword evidence="1" id="KW-0732">Signal</keyword>
<evidence type="ECO:0000313" key="2">
    <source>
        <dbReference type="EMBL" id="GLK49221.1"/>
    </source>
</evidence>
<accession>A0ABQ5T9E3</accession>
<dbReference type="SUPFAM" id="SSF117074">
    <property type="entry name" value="Hypothetical protein PA1324"/>
    <property type="match status" value="1"/>
</dbReference>
<dbReference type="EMBL" id="BSFD01000006">
    <property type="protein sequence ID" value="GLK49221.1"/>
    <property type="molecule type" value="Genomic_DNA"/>
</dbReference>